<feature type="region of interest" description="Disordered" evidence="15">
    <location>
        <begin position="847"/>
        <end position="885"/>
    </location>
</feature>
<dbReference type="Pfam" id="PF20178">
    <property type="entry name" value="ToxA_N"/>
    <property type="match status" value="1"/>
</dbReference>
<evidence type="ECO:0000256" key="7">
    <source>
        <dbReference type="ARBA" id="ARBA00022525"/>
    </source>
</evidence>
<proteinExistence type="inferred from homology"/>
<dbReference type="Pfam" id="PF13981">
    <property type="entry name" value="SopA"/>
    <property type="match status" value="1"/>
</dbReference>
<evidence type="ECO:0000256" key="6">
    <source>
        <dbReference type="ARBA" id="ARBA00021624"/>
    </source>
</evidence>
<dbReference type="InterPro" id="IPR001646">
    <property type="entry name" value="5peptide_repeat"/>
</dbReference>
<evidence type="ECO:0000256" key="11">
    <source>
        <dbReference type="ARBA" id="ARBA00023026"/>
    </source>
</evidence>
<evidence type="ECO:0000259" key="17">
    <source>
        <dbReference type="Pfam" id="PF13981"/>
    </source>
</evidence>
<keyword evidence="9" id="KW-0833">Ubl conjugation pathway</keyword>
<dbReference type="Pfam" id="PF00805">
    <property type="entry name" value="Pentapeptide"/>
    <property type="match status" value="2"/>
</dbReference>
<name>A0A3B0M2M1_9GAMM</name>
<evidence type="ECO:0000313" key="19">
    <source>
        <dbReference type="EMBL" id="SSW96463.1"/>
    </source>
</evidence>
<dbReference type="Gene3D" id="1.25.40.300">
    <property type="entry name" value="Putative secreted effector protein"/>
    <property type="match status" value="1"/>
</dbReference>
<dbReference type="Gene3D" id="3.40.1850.10">
    <property type="entry name" value="HECT-like ubiquitin ligase"/>
    <property type="match status" value="1"/>
</dbReference>
<dbReference type="InterPro" id="IPR028208">
    <property type="entry name" value="Effector_pro_NleD-like"/>
</dbReference>
<keyword evidence="10" id="KW-0832">Ubl conjugation</keyword>
<dbReference type="GO" id="GO:0016567">
    <property type="term" value="P:protein ubiquitination"/>
    <property type="evidence" value="ECO:0007669"/>
    <property type="project" value="InterPro"/>
</dbReference>
<evidence type="ECO:0000256" key="4">
    <source>
        <dbReference type="ARBA" id="ARBA00006549"/>
    </source>
</evidence>
<comment type="similarity">
    <text evidence="4">Belongs to the SopA E3 ligase family.</text>
</comment>
<comment type="subcellular location">
    <subcellularLocation>
        <location evidence="2">Host cell</location>
    </subcellularLocation>
    <subcellularLocation>
        <location evidence="3">Secreted</location>
    </subcellularLocation>
</comment>
<evidence type="ECO:0000256" key="10">
    <source>
        <dbReference type="ARBA" id="ARBA00022843"/>
    </source>
</evidence>
<feature type="domain" description="E3 ubiquitin-protein ligase SopA-like catalytic" evidence="16">
    <location>
        <begin position="1380"/>
        <end position="1510"/>
    </location>
</feature>
<dbReference type="GO" id="GO:0005576">
    <property type="term" value="C:extracellular region"/>
    <property type="evidence" value="ECO:0007669"/>
    <property type="project" value="UniProtKB-SubCell"/>
</dbReference>
<keyword evidence="7" id="KW-0964">Secreted</keyword>
<evidence type="ECO:0000256" key="12">
    <source>
        <dbReference type="ARBA" id="ARBA00029915"/>
    </source>
</evidence>
<feature type="region of interest" description="Disordered" evidence="15">
    <location>
        <begin position="511"/>
        <end position="544"/>
    </location>
</feature>
<evidence type="ECO:0000256" key="1">
    <source>
        <dbReference type="ARBA" id="ARBA00000885"/>
    </source>
</evidence>
<dbReference type="SUPFAM" id="SSF141571">
    <property type="entry name" value="Pentapeptide repeat-like"/>
    <property type="match status" value="1"/>
</dbReference>
<dbReference type="GO" id="GO:0043657">
    <property type="term" value="C:host cell"/>
    <property type="evidence" value="ECO:0007669"/>
    <property type="project" value="UniProtKB-SubCell"/>
</dbReference>
<dbReference type="Pfam" id="PF13979">
    <property type="entry name" value="SopA_C"/>
    <property type="match status" value="1"/>
</dbReference>
<gene>
    <name evidence="19" type="primary">sopA_9</name>
    <name evidence="19" type="ORF">ARTV_2897</name>
</gene>
<evidence type="ECO:0000256" key="13">
    <source>
        <dbReference type="ARBA" id="ARBA00030158"/>
    </source>
</evidence>
<dbReference type="GO" id="GO:0061630">
    <property type="term" value="F:ubiquitin protein ligase activity"/>
    <property type="evidence" value="ECO:0007669"/>
    <property type="project" value="UniProtKB-EC"/>
</dbReference>
<dbReference type="InterPro" id="IPR025726">
    <property type="entry name" value="SopA-like_central"/>
</dbReference>
<accession>A0A3B0M2M1</accession>
<dbReference type="InterPro" id="IPR038270">
    <property type="entry name" value="SopA-like_catalytic_sf"/>
</dbReference>
<evidence type="ECO:0000256" key="8">
    <source>
        <dbReference type="ARBA" id="ARBA00022679"/>
    </source>
</evidence>
<dbReference type="EMBL" id="UFQR01000017">
    <property type="protein sequence ID" value="SSW96463.1"/>
    <property type="molecule type" value="Genomic_DNA"/>
</dbReference>
<dbReference type="InterPro" id="IPR051082">
    <property type="entry name" value="Pentapeptide-BTB/POZ_domain"/>
</dbReference>
<dbReference type="Pfam" id="PF14891">
    <property type="entry name" value="Peptidase_M91"/>
    <property type="match status" value="1"/>
</dbReference>
<dbReference type="Gene3D" id="2.160.20.80">
    <property type="entry name" value="E3 ubiquitin-protein ligase SopA"/>
    <property type="match status" value="1"/>
</dbReference>
<evidence type="ECO:0000256" key="9">
    <source>
        <dbReference type="ARBA" id="ARBA00022786"/>
    </source>
</evidence>
<evidence type="ECO:0000256" key="5">
    <source>
        <dbReference type="ARBA" id="ARBA00012485"/>
    </source>
</evidence>
<dbReference type="PANTHER" id="PTHR14136">
    <property type="entry name" value="BTB_POZ DOMAIN-CONTAINING PROTEIN KCTD9"/>
    <property type="match status" value="1"/>
</dbReference>
<keyword evidence="8" id="KW-0808">Transferase</keyword>
<evidence type="ECO:0000259" key="18">
    <source>
        <dbReference type="Pfam" id="PF20178"/>
    </source>
</evidence>
<evidence type="ECO:0000256" key="15">
    <source>
        <dbReference type="SAM" id="MobiDB-lite"/>
    </source>
</evidence>
<evidence type="ECO:0000256" key="3">
    <source>
        <dbReference type="ARBA" id="ARBA00004613"/>
    </source>
</evidence>
<evidence type="ECO:0000256" key="2">
    <source>
        <dbReference type="ARBA" id="ARBA00004340"/>
    </source>
</evidence>
<sequence length="1510" mass="170087">MDKKEVYVSQKSETQSYIELKKKILADFPALKAMAKNFMQEHIKNTTGQDIDPDKVRLYSFATSTASSETYTGFEYWDPTNSITLTELAFKNFSAPDQERLTDTLNANYAVYTESSQEPVLKPDGLNFGEKYFGVKNEVRILASDLRKILNENDFYTQVKNSLDTFWNTHEADMLILAKAQFIAKAREAKWAELLSEKDYNFVMKTAVPNLPLADPITMSQLKENSVVQGHVYALDINGYVSTDILRFLKSGSGEILYIPSSPPFFKVFSSDTAMRQWIAEQGNDSEKKAKLESHFSLVNRQDGFFHTGVDNALKKLASGAWDVTGSGIDKHGDDFCDGNIFSAVIAQTKERNFSDIDIIIKSNAEVTWERWLGYIKITNQIFGPIVGLIGGPVGAVLATGTFVAQIGVEIHQAVTGDTEEERRQRLWDAATDVGITLLFGGFGSVLSDEAIDSIINTDTGLPFNTSDTISPFKVDTRDNTTLLEHTKLEPISIGEEKTLELKITGLGEMENMTGRGAPTTSRNDNTEQFHSEPSISRKQPAPADEQTYLMPKKKLKLGKLKKSLNLHLPSLHLSSDSVLDTDMQSLLESSKVRWLQNNKHLSVYGNDNLYRRFETALNKIESTNTGSSLLKSIDEISREKSMNLAIYLDCEDLGVVPHNYTDAHNSRGTSSDFYCNLNKVEHTSEQKINQENFDACKVFHELIHVLNNLKGERIFNKLNGEYIDIVPIFYESKAELPMDFPPLFEEARTVGLGRYSKEELSENKFRDEIGVPQRISYAHESYIINNDNTVTQGLEEKKLYLNTSDTISPFKVDTRDNTTLLEHTKLGPISIGEEKTLELKITGLGEMENMTGRGAPTTPRNDNTEQFNPEPSTSQQGKLTSSELNELSTGRQALIDAIKKLKKSIWDAPYEKRQEAVNNFLRYYHPKFLLEDDSTSLSGCFLSNIDLRNAKLPKFNFSRADLSGAKMNDTTLTNVDLTHANLFRTDFTKANLHDADLSHARAIDTDFTGASLIEATLNDANLNGANFIRANLSGAKMNQVSINKANFSGVTFDEDTVITLALPNEWNIDTLDEYINHINNYDSGSLLTAVDSIDVQYSEIKINLIQQLINSLQIANVDTSSVAEALIDILSLEPYISDENIWSFMRDIYINYLTKYNTEVFVNSRKSVLNALLNVFDEQISLAFCEFNAAFIQTIRLTMEIPEIKESAVDLYRKYINTDTIQKILNSPDVKLNFGDYSGNPDWSDIDANNYILLSPVDNEKVMILSSSVLTKMLRPKIDTEWNHFYLYQNGKTVTGAEGNLTDMLIAFPLFSTPYSYALRSIRRFESLLNALNLQAPLRERFLSALKRATTNSPEEKMIAYEDEQVLKSIFNQKLNLEDNLNPSLTPEHYDEILSAYRLNDADEKEKAESLLSLSIVFTRYSSSYVFGTEADFPLPLRDYSGALMKKAHELSPEIFIENNQDQFSNWHDRLFGKNGAFSCTAVLSGIMIEHAKAIFPNIIKTIVPPAWQ</sequence>
<feature type="compositionally biased region" description="Polar residues" evidence="15">
    <location>
        <begin position="859"/>
        <end position="885"/>
    </location>
</feature>
<dbReference type="InterPro" id="IPR046673">
    <property type="entry name" value="ToxA_N"/>
</dbReference>
<dbReference type="Gene3D" id="1.10.4140.10">
    <property type="entry name" value="effector protein (NleL)"/>
    <property type="match status" value="1"/>
</dbReference>
<organism evidence="19">
    <name type="scientific">Arsenophonus endosymbiont of Trialeurodes vaporariorum</name>
    <dbReference type="NCBI Taxonomy" id="235567"/>
    <lineage>
        <taxon>Bacteria</taxon>
        <taxon>Pseudomonadati</taxon>
        <taxon>Pseudomonadota</taxon>
        <taxon>Gammaproteobacteria</taxon>
        <taxon>Enterobacterales</taxon>
        <taxon>Morganellaceae</taxon>
        <taxon>Arsenophonus</taxon>
    </lineage>
</organism>
<dbReference type="EC" id="2.3.2.26" evidence="5"/>
<dbReference type="PANTHER" id="PTHR14136:SF17">
    <property type="entry name" value="BTB_POZ DOMAIN-CONTAINING PROTEIN KCTD9"/>
    <property type="match status" value="1"/>
</dbReference>
<evidence type="ECO:0000259" key="16">
    <source>
        <dbReference type="Pfam" id="PF13979"/>
    </source>
</evidence>
<feature type="domain" description="Dermonecrotic toxin N-terminal" evidence="18">
    <location>
        <begin position="25"/>
        <end position="298"/>
    </location>
</feature>
<evidence type="ECO:0000256" key="14">
    <source>
        <dbReference type="ARBA" id="ARBA00032669"/>
    </source>
</evidence>
<protein>
    <recommendedName>
        <fullName evidence="6">E3 ubiquitin-protein ligase SopA</fullName>
        <ecNumber evidence="5">2.3.2.26</ecNumber>
    </recommendedName>
    <alternativeName>
        <fullName evidence="14">HECT-type E3 ubiquitin transferase SopA</fullName>
    </alternativeName>
    <alternativeName>
        <fullName evidence="12">Salmonella outer protein A</fullName>
    </alternativeName>
    <alternativeName>
        <fullName evidence="13">Secreted effector protein SopA</fullName>
    </alternativeName>
</protein>
<feature type="domain" description="E3 ubiquitin ligase SopA-like central" evidence="17">
    <location>
        <begin position="1102"/>
        <end position="1223"/>
    </location>
</feature>
<dbReference type="InterPro" id="IPR025725">
    <property type="entry name" value="SopA-like_cat"/>
</dbReference>
<reference evidence="19" key="1">
    <citation type="submission" date="2018-04" db="EMBL/GenBank/DDBJ databases">
        <authorList>
            <person name="Go L.Y."/>
            <person name="Mitchell J.A."/>
        </authorList>
    </citation>
    <scope>NUCLEOTIDE SEQUENCE</scope>
    <source>
        <strain evidence="19">ARTV</strain>
    </source>
</reference>
<comment type="catalytic activity">
    <reaction evidence="1">
        <text>S-ubiquitinyl-[E2 ubiquitin-conjugating enzyme]-L-cysteine + [acceptor protein]-L-lysine = [E2 ubiquitin-conjugating enzyme]-L-cysteine + N(6)-ubiquitinyl-[acceptor protein]-L-lysine.</text>
        <dbReference type="EC" id="2.3.2.26"/>
    </reaction>
</comment>
<keyword evidence="11" id="KW-0843">Virulence</keyword>